<evidence type="ECO:0000313" key="3">
    <source>
        <dbReference type="Proteomes" id="UP001168972"/>
    </source>
</evidence>
<dbReference type="InterPro" id="IPR001810">
    <property type="entry name" value="F-box_dom"/>
</dbReference>
<gene>
    <name evidence="2" type="ORF">PV327_011415</name>
</gene>
<feature type="domain" description="F-box" evidence="1">
    <location>
        <begin position="31"/>
        <end position="77"/>
    </location>
</feature>
<dbReference type="EMBL" id="JAQQBR010000561">
    <property type="protein sequence ID" value="KAK0170477.1"/>
    <property type="molecule type" value="Genomic_DNA"/>
</dbReference>
<dbReference type="Pfam" id="PF12937">
    <property type="entry name" value="F-box-like"/>
    <property type="match status" value="1"/>
</dbReference>
<dbReference type="Gene3D" id="1.20.1280.50">
    <property type="match status" value="1"/>
</dbReference>
<protein>
    <recommendedName>
        <fullName evidence="1">F-box domain-containing protein</fullName>
    </recommendedName>
</protein>
<dbReference type="AlphaFoldDB" id="A0AA39FIZ5"/>
<keyword evidence="3" id="KW-1185">Reference proteome</keyword>
<dbReference type="InterPro" id="IPR036047">
    <property type="entry name" value="F-box-like_dom_sf"/>
</dbReference>
<dbReference type="PROSITE" id="PS50181">
    <property type="entry name" value="FBOX"/>
    <property type="match status" value="1"/>
</dbReference>
<proteinExistence type="predicted"/>
<evidence type="ECO:0000313" key="2">
    <source>
        <dbReference type="EMBL" id="KAK0170477.1"/>
    </source>
</evidence>
<comment type="caution">
    <text evidence="2">The sequence shown here is derived from an EMBL/GenBank/DDBJ whole genome shotgun (WGS) entry which is preliminary data.</text>
</comment>
<accession>A0AA39FIZ5</accession>
<dbReference type="Proteomes" id="UP001168972">
    <property type="component" value="Unassembled WGS sequence"/>
</dbReference>
<name>A0AA39FIZ5_MICHY</name>
<dbReference type="SUPFAM" id="SSF81383">
    <property type="entry name" value="F-box domain"/>
    <property type="match status" value="1"/>
</dbReference>
<evidence type="ECO:0000259" key="1">
    <source>
        <dbReference type="PROSITE" id="PS50181"/>
    </source>
</evidence>
<sequence length="162" mass="18827">MRAHSEVSLSRTNMEKFLNMMGLMDALPNLTDFVDILPVEISQIILRYLDGRSLLNAVNVSRKWRDVCRGDPQLRRTARNQIQEDRRLKIKTMRGKRPYEYEEIAEKYKKTSASRVATTLLTTPECTFSGDSTGLDANLTITERNVERRIILRPKRSINRIK</sequence>
<reference evidence="2" key="1">
    <citation type="journal article" date="2023" name="bioRxiv">
        <title>Scaffold-level genome assemblies of two parasitoid biocontrol wasps reveal the parthenogenesis mechanism and an associated novel virus.</title>
        <authorList>
            <person name="Inwood S."/>
            <person name="Skelly J."/>
            <person name="Guhlin J."/>
            <person name="Harrop T."/>
            <person name="Goldson S."/>
            <person name="Dearden P."/>
        </authorList>
    </citation>
    <scope>NUCLEOTIDE SEQUENCE</scope>
    <source>
        <strain evidence="2">Lincoln</strain>
        <tissue evidence="2">Whole body</tissue>
    </source>
</reference>
<reference evidence="2" key="2">
    <citation type="submission" date="2023-03" db="EMBL/GenBank/DDBJ databases">
        <authorList>
            <person name="Inwood S.N."/>
            <person name="Skelly J.G."/>
            <person name="Guhlin J."/>
            <person name="Harrop T.W.R."/>
            <person name="Goldson S.G."/>
            <person name="Dearden P.K."/>
        </authorList>
    </citation>
    <scope>NUCLEOTIDE SEQUENCE</scope>
    <source>
        <strain evidence="2">Lincoln</strain>
        <tissue evidence="2">Whole body</tissue>
    </source>
</reference>
<dbReference type="SMART" id="SM00256">
    <property type="entry name" value="FBOX"/>
    <property type="match status" value="1"/>
</dbReference>
<organism evidence="2 3">
    <name type="scientific">Microctonus hyperodae</name>
    <name type="common">Parasitoid wasp</name>
    <dbReference type="NCBI Taxonomy" id="165561"/>
    <lineage>
        <taxon>Eukaryota</taxon>
        <taxon>Metazoa</taxon>
        <taxon>Ecdysozoa</taxon>
        <taxon>Arthropoda</taxon>
        <taxon>Hexapoda</taxon>
        <taxon>Insecta</taxon>
        <taxon>Pterygota</taxon>
        <taxon>Neoptera</taxon>
        <taxon>Endopterygota</taxon>
        <taxon>Hymenoptera</taxon>
        <taxon>Apocrita</taxon>
        <taxon>Ichneumonoidea</taxon>
        <taxon>Braconidae</taxon>
        <taxon>Euphorinae</taxon>
        <taxon>Microctonus</taxon>
    </lineage>
</organism>